<keyword evidence="1 2" id="KW-0808">Transferase</keyword>
<dbReference type="EC" id="2.5.1.-" evidence="2"/>
<sequence length="244" mass="27205">MSASPGPDCMPAHVAIIMDGNGRWATQRGLPRSAGHRQGVEALRRTVRAASDMGISVLTLYSFSTENWSRPQAEVRFLLELLRRFIRTDVADLHKSNVRIMIIGDRDGLERSLRTMFEEAEALTRANSGLRLVIAFNYGSRQEITRAVKALAGKVAEGSLSPADITPDLIGRHLDTAGLPDPDLLIRTGGEQRISNYLLWQCAYTEFVFLPEYWPEFDAQSLARAVDTFRARDRRFGGLKAQTA</sequence>
<comment type="cofactor">
    <cofactor evidence="2">
        <name>Mg(2+)</name>
        <dbReference type="ChEBI" id="CHEBI:18420"/>
    </cofactor>
    <text evidence="2">Binds 2 magnesium ions per subunit.</text>
</comment>
<accession>A0A2W2ARY1</accession>
<dbReference type="FunFam" id="3.40.1180.10:FF:000001">
    <property type="entry name" value="(2E,6E)-farnesyl-diphosphate-specific ditrans,polycis-undecaprenyl-diphosphate synthase"/>
    <property type="match status" value="1"/>
</dbReference>
<feature type="binding site" evidence="2">
    <location>
        <begin position="193"/>
        <end position="195"/>
    </location>
    <ligand>
        <name>substrate</name>
    </ligand>
</feature>
<comment type="function">
    <text evidence="2">Catalyzes the condensation of isopentenyl diphosphate (IPP) with allylic pyrophosphates generating different type of terpenoids.</text>
</comment>
<dbReference type="GO" id="GO:0008834">
    <property type="term" value="F:ditrans,polycis-undecaprenyl-diphosphate synthase [(2E,6E)-farnesyl-diphosphate specific] activity"/>
    <property type="evidence" value="ECO:0007669"/>
    <property type="project" value="TreeGrafter"/>
</dbReference>
<dbReference type="InterPro" id="IPR018520">
    <property type="entry name" value="UPP_synth-like_CS"/>
</dbReference>
<feature type="binding site" evidence="2">
    <location>
        <position position="206"/>
    </location>
    <ligand>
        <name>Mg(2+)</name>
        <dbReference type="ChEBI" id="CHEBI:18420"/>
    </ligand>
</feature>
<feature type="binding site" evidence="2">
    <location>
        <begin position="64"/>
        <end position="66"/>
    </location>
    <ligand>
        <name>substrate</name>
    </ligand>
</feature>
<comment type="caution">
    <text evidence="3">The sequence shown here is derived from an EMBL/GenBank/DDBJ whole genome shotgun (WGS) entry which is preliminary data.</text>
</comment>
<feature type="active site" evidence="2">
    <location>
        <position position="19"/>
    </location>
</feature>
<dbReference type="SUPFAM" id="SSF64005">
    <property type="entry name" value="Undecaprenyl diphosphate synthase"/>
    <property type="match status" value="1"/>
</dbReference>
<comment type="subunit">
    <text evidence="2">Homodimer.</text>
</comment>
<dbReference type="EMBL" id="QKVK01000013">
    <property type="protein sequence ID" value="PZF75240.1"/>
    <property type="molecule type" value="Genomic_DNA"/>
</dbReference>
<dbReference type="Gene3D" id="3.40.1180.10">
    <property type="entry name" value="Decaprenyl diphosphate synthase-like"/>
    <property type="match status" value="1"/>
</dbReference>
<protein>
    <recommendedName>
        <fullName evidence="2">Isoprenyl transferase</fullName>
        <ecNumber evidence="2">2.5.1.-</ecNumber>
    </recommendedName>
</protein>
<comment type="similarity">
    <text evidence="2">Belongs to the UPP synthase family.</text>
</comment>
<feature type="binding site" evidence="2">
    <location>
        <position position="187"/>
    </location>
    <ligand>
        <name>substrate</name>
    </ligand>
</feature>
<evidence type="ECO:0000256" key="1">
    <source>
        <dbReference type="ARBA" id="ARBA00022679"/>
    </source>
</evidence>
<evidence type="ECO:0000256" key="2">
    <source>
        <dbReference type="HAMAP-Rule" id="MF_01139"/>
    </source>
</evidence>
<feature type="binding site" evidence="2">
    <location>
        <position position="70"/>
    </location>
    <ligand>
        <name>substrate</name>
    </ligand>
</feature>
<dbReference type="GO" id="GO:0016094">
    <property type="term" value="P:polyprenol biosynthetic process"/>
    <property type="evidence" value="ECO:0007669"/>
    <property type="project" value="TreeGrafter"/>
</dbReference>
<dbReference type="Proteomes" id="UP000248795">
    <property type="component" value="Unassembled WGS sequence"/>
</dbReference>
<feature type="binding site" evidence="2">
    <location>
        <position position="24"/>
    </location>
    <ligand>
        <name>substrate</name>
    </ligand>
</feature>
<name>A0A2W2ARY1_9HYPH</name>
<dbReference type="AlphaFoldDB" id="A0A2W2ARY1"/>
<dbReference type="GO" id="GO:0005829">
    <property type="term" value="C:cytosol"/>
    <property type="evidence" value="ECO:0007669"/>
    <property type="project" value="TreeGrafter"/>
</dbReference>
<keyword evidence="2" id="KW-0460">Magnesium</keyword>
<proteinExistence type="inferred from homology"/>
<dbReference type="PANTHER" id="PTHR10291:SF0">
    <property type="entry name" value="DEHYDRODOLICHYL DIPHOSPHATE SYNTHASE 2"/>
    <property type="match status" value="1"/>
</dbReference>
<dbReference type="NCBIfam" id="NF011405">
    <property type="entry name" value="PRK14830.1"/>
    <property type="match status" value="1"/>
</dbReference>
<dbReference type="NCBIfam" id="TIGR00055">
    <property type="entry name" value="uppS"/>
    <property type="match status" value="1"/>
</dbReference>
<feature type="binding site" evidence="2">
    <location>
        <position position="19"/>
    </location>
    <ligand>
        <name>Mg(2+)</name>
        <dbReference type="ChEBI" id="CHEBI:18420"/>
    </ligand>
</feature>
<dbReference type="PROSITE" id="PS01066">
    <property type="entry name" value="UPP_SYNTHASE"/>
    <property type="match status" value="1"/>
</dbReference>
<feature type="binding site" evidence="2">
    <location>
        <position position="32"/>
    </location>
    <ligand>
        <name>substrate</name>
    </ligand>
</feature>
<dbReference type="CDD" id="cd00475">
    <property type="entry name" value="Cis_IPPS"/>
    <property type="match status" value="1"/>
</dbReference>
<dbReference type="InterPro" id="IPR036424">
    <property type="entry name" value="UPP_synth-like_sf"/>
</dbReference>
<feature type="binding site" evidence="2">
    <location>
        <position position="68"/>
    </location>
    <ligand>
        <name>substrate</name>
    </ligand>
</feature>
<dbReference type="HAMAP" id="MF_01139">
    <property type="entry name" value="ISPT"/>
    <property type="match status" value="1"/>
</dbReference>
<feature type="binding site" evidence="2">
    <location>
        <begin position="20"/>
        <end position="23"/>
    </location>
    <ligand>
        <name>substrate</name>
    </ligand>
</feature>
<keyword evidence="2" id="KW-0479">Metal-binding</keyword>
<reference evidence="4" key="1">
    <citation type="submission" date="2018-06" db="EMBL/GenBank/DDBJ databases">
        <title>Aestuariibacter litoralis strain KCTC 52945T.</title>
        <authorList>
            <person name="Li X."/>
            <person name="Salam N."/>
            <person name="Li J.-L."/>
            <person name="Chen Y.-M."/>
            <person name="Yang Z.-W."/>
            <person name="Zhang L.-Y."/>
            <person name="Han M.-X."/>
            <person name="Xiao M."/>
            <person name="Li W.-J."/>
        </authorList>
    </citation>
    <scope>NUCLEOTIDE SEQUENCE [LARGE SCALE GENOMIC DNA]</scope>
    <source>
        <strain evidence="4">KCTC 52945</strain>
    </source>
</reference>
<dbReference type="InterPro" id="IPR001441">
    <property type="entry name" value="UPP_synth-like"/>
</dbReference>
<gene>
    <name evidence="3" type="ORF">DK847_19240</name>
</gene>
<keyword evidence="4" id="KW-1185">Reference proteome</keyword>
<organism evidence="3 4">
    <name type="scientific">Aestuariivirga litoralis</name>
    <dbReference type="NCBI Taxonomy" id="2650924"/>
    <lineage>
        <taxon>Bacteria</taxon>
        <taxon>Pseudomonadati</taxon>
        <taxon>Pseudomonadota</taxon>
        <taxon>Alphaproteobacteria</taxon>
        <taxon>Hyphomicrobiales</taxon>
        <taxon>Aestuariivirgaceae</taxon>
        <taxon>Aestuariivirga</taxon>
    </lineage>
</organism>
<feature type="binding site" evidence="2">
    <location>
        <position position="36"/>
    </location>
    <ligand>
        <name>substrate</name>
    </ligand>
</feature>
<evidence type="ECO:0000313" key="3">
    <source>
        <dbReference type="EMBL" id="PZF75240.1"/>
    </source>
</evidence>
<dbReference type="GO" id="GO:0000287">
    <property type="term" value="F:magnesium ion binding"/>
    <property type="evidence" value="ECO:0007669"/>
    <property type="project" value="UniProtKB-UniRule"/>
</dbReference>
<dbReference type="Pfam" id="PF01255">
    <property type="entry name" value="Prenyltransf"/>
    <property type="match status" value="1"/>
</dbReference>
<feature type="active site" description="Proton acceptor" evidence="2">
    <location>
        <position position="67"/>
    </location>
</feature>
<evidence type="ECO:0000313" key="4">
    <source>
        <dbReference type="Proteomes" id="UP000248795"/>
    </source>
</evidence>
<dbReference type="NCBIfam" id="NF011408">
    <property type="entry name" value="PRK14834.1"/>
    <property type="match status" value="1"/>
</dbReference>
<dbReference type="PANTHER" id="PTHR10291">
    <property type="entry name" value="DEHYDRODOLICHYL DIPHOSPHATE SYNTHASE FAMILY MEMBER"/>
    <property type="match status" value="1"/>
</dbReference>